<dbReference type="RefSeq" id="WP_014783608.1">
    <property type="nucleotide sequence ID" value="NC_018013.1"/>
</dbReference>
<name>I3YZE1_AEQSU</name>
<dbReference type="eggNOG" id="ENOG502ZH8Q">
    <property type="taxonomic scope" value="Bacteria"/>
</dbReference>
<dbReference type="Proteomes" id="UP000006049">
    <property type="component" value="Chromosome"/>
</dbReference>
<dbReference type="OrthoDB" id="863394at2"/>
<reference evidence="1 2" key="1">
    <citation type="submission" date="2012-06" db="EMBL/GenBank/DDBJ databases">
        <title>The complete genome of Aequorivita sublithincola DSM 14238.</title>
        <authorList>
            <consortium name="US DOE Joint Genome Institute (JGI-PGF)"/>
            <person name="Lucas S."/>
            <person name="Copeland A."/>
            <person name="Lapidus A."/>
            <person name="Goodwin L."/>
            <person name="Pitluck S."/>
            <person name="Peters L."/>
            <person name="Munk A.C.C."/>
            <person name="Kyrpides N."/>
            <person name="Mavromatis K."/>
            <person name="Pagani I."/>
            <person name="Ivanova N."/>
            <person name="Ovchinnikova G."/>
            <person name="Zeytun A."/>
            <person name="Detter J.C."/>
            <person name="Han C."/>
            <person name="Land M."/>
            <person name="Hauser L."/>
            <person name="Markowitz V."/>
            <person name="Cheng J.-F."/>
            <person name="Hugenholtz P."/>
            <person name="Woyke T."/>
            <person name="Wu D."/>
            <person name="Tindall B."/>
            <person name="Faehnrich R."/>
            <person name="Brambilla E."/>
            <person name="Klenk H.-P."/>
            <person name="Eisen J.A."/>
        </authorList>
    </citation>
    <scope>NUCLEOTIDE SEQUENCE [LARGE SCALE GENOMIC DNA]</scope>
    <source>
        <strain evidence="2">DSM 14238 / LMG 21431 / ACAM 643 / 9-3</strain>
    </source>
</reference>
<gene>
    <name evidence="1" type="ordered locus">Aeqsu_2918</name>
</gene>
<keyword evidence="2" id="KW-1185">Reference proteome</keyword>
<protein>
    <submittedName>
        <fullName evidence="1">Uncharacterized protein</fullName>
    </submittedName>
</protein>
<sequence>MDIFTIRYLRHSLHIDIFYLKKERKINGFFNVLKLFLKSIFSGKIYLQPKNENEHLFYFGSPNQYNALKNIYKSLKQNSIVCYQGNDVRFSDEPSFKFPFWQAYLNTLLSYPFIFKISNEFTNRFFSANKYVSYSRQIAYSLGAYETCLKILKKSKPKYVWLSNDHSTINVAFLYAAKKLKVKTIYLQHASVSPKFPKLTFDYACLDGKISFEIYKNIGIAKECQVFLTGISKMDGWINIYPNRRSISKVLICINNVDNLKIYDDLIAKINSLNILVKVREHPYQIGSLSKNLKFETCIENSIMESVKDADLVIGGDSSIHLEATLCNIPCVYFNTNPKVYDYYGFITNNLVVAYFNMLEEVIDYLKIYTPVQDVYLKAKNYCDSIDKEYENSSTDYILKKVL</sequence>
<dbReference type="EMBL" id="CP003280">
    <property type="protein sequence ID" value="AFL82359.1"/>
    <property type="molecule type" value="Genomic_DNA"/>
</dbReference>
<dbReference type="KEGG" id="asl:Aeqsu_2918"/>
<accession>I3YZE1</accession>
<dbReference type="HOGENOM" id="CLU_663545_0_0_10"/>
<dbReference type="STRING" id="746697.Aeqsu_2918"/>
<evidence type="ECO:0000313" key="2">
    <source>
        <dbReference type="Proteomes" id="UP000006049"/>
    </source>
</evidence>
<organism evidence="1 2">
    <name type="scientific">Aequorivita sublithincola (strain DSM 14238 / LMG 21431 / ACAM 643 / 9-3)</name>
    <dbReference type="NCBI Taxonomy" id="746697"/>
    <lineage>
        <taxon>Bacteria</taxon>
        <taxon>Pseudomonadati</taxon>
        <taxon>Bacteroidota</taxon>
        <taxon>Flavobacteriia</taxon>
        <taxon>Flavobacteriales</taxon>
        <taxon>Flavobacteriaceae</taxon>
        <taxon>Aequorivita</taxon>
    </lineage>
</organism>
<dbReference type="AlphaFoldDB" id="I3YZE1"/>
<dbReference type="SUPFAM" id="SSF53756">
    <property type="entry name" value="UDP-Glycosyltransferase/glycogen phosphorylase"/>
    <property type="match status" value="1"/>
</dbReference>
<proteinExistence type="predicted"/>
<evidence type="ECO:0000313" key="1">
    <source>
        <dbReference type="EMBL" id="AFL82359.1"/>
    </source>
</evidence>